<dbReference type="PANTHER" id="PTHR45947:SF3">
    <property type="entry name" value="SULFOQUINOVOSYL TRANSFERASE SQD2"/>
    <property type="match status" value="1"/>
</dbReference>
<evidence type="ECO:0000259" key="2">
    <source>
        <dbReference type="Pfam" id="PF13579"/>
    </source>
</evidence>
<sequence>MRILLLSQWYPPEPQKVVSDLAETLRDCGHEVTVLTGFPNYPSGKIYPGYRLRLCHRETMNGLQIIRVPLFPDHSRNPIKRAFNYISFALACAFLGPWFVPKVDLIYVIHPPVTVGLPAWVLSKRLRVPFVYEIQDMWPETLKATGMVSNPRILAVVGRFAKWVYRRAAAIRVISPGFRQNLIGKGVPQEKVHVISNWVDTDCYRPVAPDAALAESKGLAGKFNVMFAGTLGLAQALETVVDAAALLQGSGDSQDIQFVFVGDGAALEALQQRTTEKGLNNVRFLGRQPSGKMADFYALADVLLIHLADDPLFRITIPHKTFAYLASAKPILAAVEGDVADVVTAADAGVSCPPCNAEALADRVRELHQLPAETLAAMGQKGRKAAINRYSRQALVDEVSQMLIQLTGAEHRVEASLEAVTPSKRAA</sequence>
<dbReference type="Pfam" id="PF13579">
    <property type="entry name" value="Glyco_trans_4_4"/>
    <property type="match status" value="1"/>
</dbReference>
<dbReference type="InterPro" id="IPR050194">
    <property type="entry name" value="Glycosyltransferase_grp1"/>
</dbReference>
<dbReference type="Pfam" id="PF00534">
    <property type="entry name" value="Glycos_transf_1"/>
    <property type="match status" value="1"/>
</dbReference>
<dbReference type="SUPFAM" id="SSF53756">
    <property type="entry name" value="UDP-Glycosyltransferase/glycogen phosphorylase"/>
    <property type="match status" value="1"/>
</dbReference>
<feature type="domain" description="Glycosyl transferase family 1" evidence="1">
    <location>
        <begin position="221"/>
        <end position="384"/>
    </location>
</feature>
<evidence type="ECO:0000313" key="3">
    <source>
        <dbReference type="EMBL" id="QEG42979.1"/>
    </source>
</evidence>
<keyword evidence="4" id="KW-1185">Reference proteome</keyword>
<feature type="domain" description="Glycosyltransferase subfamily 4-like N-terminal" evidence="2">
    <location>
        <begin position="15"/>
        <end position="198"/>
    </location>
</feature>
<dbReference type="EC" id="2.4.1.-" evidence="3"/>
<dbReference type="InterPro" id="IPR028098">
    <property type="entry name" value="Glyco_trans_4-like_N"/>
</dbReference>
<gene>
    <name evidence="3" type="primary">mgtA</name>
    <name evidence="3" type="ORF">UC8_50220</name>
</gene>
<dbReference type="Gene3D" id="3.40.50.2000">
    <property type="entry name" value="Glycogen Phosphorylase B"/>
    <property type="match status" value="2"/>
</dbReference>
<dbReference type="PANTHER" id="PTHR45947">
    <property type="entry name" value="SULFOQUINOVOSYL TRANSFERASE SQD2"/>
    <property type="match status" value="1"/>
</dbReference>
<protein>
    <submittedName>
        <fullName evidence="3">GDP-mannose-dependent alpha-mannosyltransferase</fullName>
        <ecNumber evidence="3">2.4.1.-</ecNumber>
    </submittedName>
</protein>
<dbReference type="GO" id="GO:0016758">
    <property type="term" value="F:hexosyltransferase activity"/>
    <property type="evidence" value="ECO:0007669"/>
    <property type="project" value="TreeGrafter"/>
</dbReference>
<dbReference type="KEGG" id="rul:UC8_50220"/>
<dbReference type="InterPro" id="IPR001296">
    <property type="entry name" value="Glyco_trans_1"/>
</dbReference>
<dbReference type="AlphaFoldDB" id="A0A5B9QYI7"/>
<dbReference type="CDD" id="cd03794">
    <property type="entry name" value="GT4_WbuB-like"/>
    <property type="match status" value="1"/>
</dbReference>
<reference evidence="3 4" key="1">
    <citation type="submission" date="2019-08" db="EMBL/GenBank/DDBJ databases">
        <title>Deep-cultivation of Planctomycetes and their phenomic and genomic characterization uncovers novel biology.</title>
        <authorList>
            <person name="Wiegand S."/>
            <person name="Jogler M."/>
            <person name="Boedeker C."/>
            <person name="Pinto D."/>
            <person name="Vollmers J."/>
            <person name="Rivas-Marin E."/>
            <person name="Kohn T."/>
            <person name="Peeters S.H."/>
            <person name="Heuer A."/>
            <person name="Rast P."/>
            <person name="Oberbeckmann S."/>
            <person name="Bunk B."/>
            <person name="Jeske O."/>
            <person name="Meyerdierks A."/>
            <person name="Storesund J.E."/>
            <person name="Kallscheuer N."/>
            <person name="Luecker S."/>
            <person name="Lage O.M."/>
            <person name="Pohl T."/>
            <person name="Merkel B.J."/>
            <person name="Hornburger P."/>
            <person name="Mueller R.-W."/>
            <person name="Bruemmer F."/>
            <person name="Labrenz M."/>
            <person name="Spormann A.M."/>
            <person name="Op den Camp H."/>
            <person name="Overmann J."/>
            <person name="Amann R."/>
            <person name="Jetten M.S.M."/>
            <person name="Mascher T."/>
            <person name="Medema M.H."/>
            <person name="Devos D.P."/>
            <person name="Kaster A.-K."/>
            <person name="Ovreas L."/>
            <person name="Rohde M."/>
            <person name="Galperin M.Y."/>
            <person name="Jogler C."/>
        </authorList>
    </citation>
    <scope>NUCLEOTIDE SEQUENCE [LARGE SCALE GENOMIC DNA]</scope>
    <source>
        <strain evidence="3 4">UC8</strain>
    </source>
</reference>
<keyword evidence="3" id="KW-0328">Glycosyltransferase</keyword>
<organism evidence="3 4">
    <name type="scientific">Roseimaritima ulvae</name>
    <dbReference type="NCBI Taxonomy" id="980254"/>
    <lineage>
        <taxon>Bacteria</taxon>
        <taxon>Pseudomonadati</taxon>
        <taxon>Planctomycetota</taxon>
        <taxon>Planctomycetia</taxon>
        <taxon>Pirellulales</taxon>
        <taxon>Pirellulaceae</taxon>
        <taxon>Roseimaritima</taxon>
    </lineage>
</organism>
<evidence type="ECO:0000313" key="4">
    <source>
        <dbReference type="Proteomes" id="UP000325286"/>
    </source>
</evidence>
<dbReference type="EMBL" id="CP042914">
    <property type="protein sequence ID" value="QEG42979.1"/>
    <property type="molecule type" value="Genomic_DNA"/>
</dbReference>
<dbReference type="Proteomes" id="UP000325286">
    <property type="component" value="Chromosome"/>
</dbReference>
<evidence type="ECO:0000259" key="1">
    <source>
        <dbReference type="Pfam" id="PF00534"/>
    </source>
</evidence>
<keyword evidence="3" id="KW-0808">Transferase</keyword>
<accession>A0A5B9QYI7</accession>
<dbReference type="RefSeq" id="WP_068141898.1">
    <property type="nucleotide sequence ID" value="NZ_CP042914.1"/>
</dbReference>
<name>A0A5B9QYI7_9BACT</name>
<dbReference type="OrthoDB" id="9811902at2"/>
<proteinExistence type="predicted"/>